<dbReference type="PRINTS" id="PR00080">
    <property type="entry name" value="SDRFAMILY"/>
</dbReference>
<dbReference type="Pfam" id="PF00106">
    <property type="entry name" value="adh_short"/>
    <property type="match status" value="1"/>
</dbReference>
<dbReference type="Gene3D" id="3.40.50.720">
    <property type="entry name" value="NAD(P)-binding Rossmann-like Domain"/>
    <property type="match status" value="1"/>
</dbReference>
<dbReference type="InterPro" id="IPR002347">
    <property type="entry name" value="SDR_fam"/>
</dbReference>
<dbReference type="EMBL" id="FZOT01000011">
    <property type="protein sequence ID" value="SNS99145.1"/>
    <property type="molecule type" value="Genomic_DNA"/>
</dbReference>
<dbReference type="CDD" id="cd05233">
    <property type="entry name" value="SDR_c"/>
    <property type="match status" value="1"/>
</dbReference>
<name>A0A239J050_9BURK</name>
<feature type="domain" description="Ketoreductase" evidence="4">
    <location>
        <begin position="25"/>
        <end position="206"/>
    </location>
</feature>
<dbReference type="InterPro" id="IPR057326">
    <property type="entry name" value="KR_dom"/>
</dbReference>
<dbReference type="GO" id="GO:0016491">
    <property type="term" value="F:oxidoreductase activity"/>
    <property type="evidence" value="ECO:0007669"/>
    <property type="project" value="UniProtKB-KW"/>
</dbReference>
<reference evidence="5 6" key="1">
    <citation type="submission" date="2017-06" db="EMBL/GenBank/DDBJ databases">
        <authorList>
            <person name="Kim H.J."/>
            <person name="Triplett B.A."/>
        </authorList>
    </citation>
    <scope>NUCLEOTIDE SEQUENCE [LARGE SCALE GENOMIC DNA]</scope>
    <source>
        <strain evidence="5 6">U15</strain>
    </source>
</reference>
<evidence type="ECO:0000256" key="3">
    <source>
        <dbReference type="RuleBase" id="RU000363"/>
    </source>
</evidence>
<dbReference type="SMART" id="SM00822">
    <property type="entry name" value="PKS_KR"/>
    <property type="match status" value="1"/>
</dbReference>
<gene>
    <name evidence="5" type="ORF">SAMN06265795_11152</name>
</gene>
<keyword evidence="6" id="KW-1185">Reference proteome</keyword>
<evidence type="ECO:0000256" key="2">
    <source>
        <dbReference type="ARBA" id="ARBA00023002"/>
    </source>
</evidence>
<dbReference type="FunFam" id="3.40.50.720:FF:000084">
    <property type="entry name" value="Short-chain dehydrogenase reductase"/>
    <property type="match status" value="1"/>
</dbReference>
<keyword evidence="2" id="KW-0560">Oxidoreductase</keyword>
<dbReference type="PANTHER" id="PTHR43669">
    <property type="entry name" value="5-KETO-D-GLUCONATE 5-REDUCTASE"/>
    <property type="match status" value="1"/>
</dbReference>
<evidence type="ECO:0000259" key="4">
    <source>
        <dbReference type="SMART" id="SM00822"/>
    </source>
</evidence>
<comment type="similarity">
    <text evidence="1 3">Belongs to the short-chain dehydrogenases/reductases (SDR) family.</text>
</comment>
<sequence>MDSQKLSVESAGTVNMARDSSLAGKTVLVTGGASGLGAALCQVLSASGARVVVADLKLEKAAAVADSLRGDAQAEAIALDVGDPQAAEQAVNDIVGRFGRLDVLVNNAGTDVTLSMEELSVADWNRVINTNLNGPFLLAKYASEKMRRAGGGHIINIASTAAKRAWPNASAYHASKWGLLGLSHAMHAELRPHNIKVTAVIAGGMRTPFLLDRFPDIDVSTLQDPANVAKAVKSVLLLPEETVISEIMVLPMKESSWP</sequence>
<dbReference type="PRINTS" id="PR00081">
    <property type="entry name" value="GDHRDH"/>
</dbReference>
<evidence type="ECO:0000313" key="5">
    <source>
        <dbReference type="EMBL" id="SNS99145.1"/>
    </source>
</evidence>
<dbReference type="PANTHER" id="PTHR43669:SF3">
    <property type="entry name" value="ALCOHOL DEHYDROGENASE, PUTATIVE (AFU_ORTHOLOGUE AFUA_3G03445)-RELATED"/>
    <property type="match status" value="1"/>
</dbReference>
<proteinExistence type="inferred from homology"/>
<dbReference type="AlphaFoldDB" id="A0A239J050"/>
<dbReference type="SUPFAM" id="SSF51735">
    <property type="entry name" value="NAD(P)-binding Rossmann-fold domains"/>
    <property type="match status" value="1"/>
</dbReference>
<accession>A0A239J050</accession>
<evidence type="ECO:0000256" key="1">
    <source>
        <dbReference type="ARBA" id="ARBA00006484"/>
    </source>
</evidence>
<dbReference type="Proteomes" id="UP000198284">
    <property type="component" value="Unassembled WGS sequence"/>
</dbReference>
<dbReference type="InterPro" id="IPR036291">
    <property type="entry name" value="NAD(P)-bd_dom_sf"/>
</dbReference>
<evidence type="ECO:0000313" key="6">
    <source>
        <dbReference type="Proteomes" id="UP000198284"/>
    </source>
</evidence>
<protein>
    <submittedName>
        <fullName evidence="5">NADP-dependent 3-hydroxy acid dehydrogenase YdfG</fullName>
    </submittedName>
</protein>
<organism evidence="5 6">
    <name type="scientific">Noviherbaspirillum humi</name>
    <dbReference type="NCBI Taxonomy" id="1688639"/>
    <lineage>
        <taxon>Bacteria</taxon>
        <taxon>Pseudomonadati</taxon>
        <taxon>Pseudomonadota</taxon>
        <taxon>Betaproteobacteria</taxon>
        <taxon>Burkholderiales</taxon>
        <taxon>Oxalobacteraceae</taxon>
        <taxon>Noviherbaspirillum</taxon>
    </lineage>
</organism>